<dbReference type="Proteomes" id="UP000526501">
    <property type="component" value="Unassembled WGS sequence"/>
</dbReference>
<sequence>MRFKRKGKFSAAFTLVEVMVTLTVSGIVLGASMTFLVSASNFAAYNEGKLLVNKDIRKFTSQLSDYATYSNLFVIYKSFTDRTVVDDGGSGDFLVLGFVDENDPNLYTQIIGFYRSATTDEEGPVRKFSISYNTPQDSLIADLLPAESTFSDHEEIVELSRGLSDGHLFHNYFGRSVTVQGQILHQGSTLNRATNTYNFTISPRG</sequence>
<feature type="transmembrane region" description="Helical" evidence="1">
    <location>
        <begin position="12"/>
        <end position="37"/>
    </location>
</feature>
<dbReference type="InterPro" id="IPR012902">
    <property type="entry name" value="N_methyl_site"/>
</dbReference>
<comment type="caution">
    <text evidence="2">The sequence shown here is derived from an EMBL/GenBank/DDBJ whole genome shotgun (WGS) entry which is preliminary data.</text>
</comment>
<protein>
    <submittedName>
        <fullName evidence="2">Type II secretion system protein</fullName>
    </submittedName>
</protein>
<evidence type="ECO:0000256" key="1">
    <source>
        <dbReference type="SAM" id="Phobius"/>
    </source>
</evidence>
<dbReference type="RefSeq" id="WP_185658553.1">
    <property type="nucleotide sequence ID" value="NZ_CAWPOO010000001.1"/>
</dbReference>
<keyword evidence="3" id="KW-1185">Reference proteome</keyword>
<dbReference type="EMBL" id="JACHVC010000001">
    <property type="protein sequence ID" value="MBC2604662.1"/>
    <property type="molecule type" value="Genomic_DNA"/>
</dbReference>
<dbReference type="Pfam" id="PF07963">
    <property type="entry name" value="N_methyl"/>
    <property type="match status" value="1"/>
</dbReference>
<organism evidence="2 3">
    <name type="scientific">Pelagicoccus albus</name>
    <dbReference type="NCBI Taxonomy" id="415222"/>
    <lineage>
        <taxon>Bacteria</taxon>
        <taxon>Pseudomonadati</taxon>
        <taxon>Verrucomicrobiota</taxon>
        <taxon>Opitutia</taxon>
        <taxon>Puniceicoccales</taxon>
        <taxon>Pelagicoccaceae</taxon>
        <taxon>Pelagicoccus</taxon>
    </lineage>
</organism>
<proteinExistence type="predicted"/>
<gene>
    <name evidence="2" type="ORF">H5P27_01195</name>
</gene>
<keyword evidence="1" id="KW-1133">Transmembrane helix</keyword>
<reference evidence="2 3" key="1">
    <citation type="submission" date="2020-07" db="EMBL/GenBank/DDBJ databases">
        <authorList>
            <person name="Feng X."/>
        </authorList>
    </citation>
    <scope>NUCLEOTIDE SEQUENCE [LARGE SCALE GENOMIC DNA]</scope>
    <source>
        <strain evidence="2 3">JCM23202</strain>
    </source>
</reference>
<evidence type="ECO:0000313" key="3">
    <source>
        <dbReference type="Proteomes" id="UP000526501"/>
    </source>
</evidence>
<evidence type="ECO:0000313" key="2">
    <source>
        <dbReference type="EMBL" id="MBC2604662.1"/>
    </source>
</evidence>
<keyword evidence="1" id="KW-0812">Transmembrane</keyword>
<dbReference type="AlphaFoldDB" id="A0A7X1B314"/>
<accession>A0A7X1B314</accession>
<dbReference type="NCBIfam" id="TIGR02532">
    <property type="entry name" value="IV_pilin_GFxxxE"/>
    <property type="match status" value="1"/>
</dbReference>
<name>A0A7X1B314_9BACT</name>
<keyword evidence="1" id="KW-0472">Membrane</keyword>